<protein>
    <submittedName>
        <fullName evidence="1">Uncharacterized protein</fullName>
    </submittedName>
</protein>
<proteinExistence type="predicted"/>
<reference evidence="1" key="1">
    <citation type="submission" date="2018-05" db="EMBL/GenBank/DDBJ databases">
        <authorList>
            <person name="Lanie J.A."/>
            <person name="Ng W.-L."/>
            <person name="Kazmierczak K.M."/>
            <person name="Andrzejewski T.M."/>
            <person name="Davidsen T.M."/>
            <person name="Wayne K.J."/>
            <person name="Tettelin H."/>
            <person name="Glass J.I."/>
            <person name="Rusch D."/>
            <person name="Podicherti R."/>
            <person name="Tsui H.-C.T."/>
            <person name="Winkler M.E."/>
        </authorList>
    </citation>
    <scope>NUCLEOTIDE SEQUENCE</scope>
</reference>
<gene>
    <name evidence="1" type="ORF">METZ01_LOCUS256969</name>
</gene>
<name>A0A382IXJ5_9ZZZZ</name>
<dbReference type="AlphaFoldDB" id="A0A382IXJ5"/>
<dbReference type="Pfam" id="PF03237">
    <property type="entry name" value="Terminase_6N"/>
    <property type="match status" value="1"/>
</dbReference>
<feature type="non-terminal residue" evidence="1">
    <location>
        <position position="264"/>
    </location>
</feature>
<sequence>MSRLSELRSEAEWRKCVRDERYFLENYWHIAHPAHGRILFALREAQAEAIRHWAKHRYSLTLKARQIGWSTLVSAHQFWLAFFHEDQNVIDLSRTEREAVLLLRKTKYGFSHLPKWMVERGPTSLIEHQQRMGFDNGSQITSMPSASDPARGESATLIVVDEWAFLPNAEEAWASIEPVADVGGRIIGLSTANGSGNFFHHLWVGATTGSNKFESMFYPWSATEDRGEAWYMEKVKSMLPWQLAQEYPTTPEEAFVKSGNPVFD</sequence>
<organism evidence="1">
    <name type="scientific">marine metagenome</name>
    <dbReference type="NCBI Taxonomy" id="408172"/>
    <lineage>
        <taxon>unclassified sequences</taxon>
        <taxon>metagenomes</taxon>
        <taxon>ecological metagenomes</taxon>
    </lineage>
</organism>
<accession>A0A382IXJ5</accession>
<dbReference type="Gene3D" id="3.40.50.300">
    <property type="entry name" value="P-loop containing nucleotide triphosphate hydrolases"/>
    <property type="match status" value="1"/>
</dbReference>
<evidence type="ECO:0000313" key="1">
    <source>
        <dbReference type="EMBL" id="SVC04115.1"/>
    </source>
</evidence>
<dbReference type="InterPro" id="IPR027417">
    <property type="entry name" value="P-loop_NTPase"/>
</dbReference>
<dbReference type="EMBL" id="UINC01070175">
    <property type="protein sequence ID" value="SVC04115.1"/>
    <property type="molecule type" value="Genomic_DNA"/>
</dbReference>